<keyword evidence="1" id="KW-1133">Transmembrane helix</keyword>
<comment type="caution">
    <text evidence="2">The sequence shown here is derived from an EMBL/GenBank/DDBJ whole genome shotgun (WGS) entry which is preliminary data.</text>
</comment>
<organism evidence="2 3">
    <name type="scientific">Scandinavium goeteborgense</name>
    <dbReference type="NCBI Taxonomy" id="1851514"/>
    <lineage>
        <taxon>Bacteria</taxon>
        <taxon>Pseudomonadati</taxon>
        <taxon>Pseudomonadota</taxon>
        <taxon>Gammaproteobacteria</taxon>
        <taxon>Enterobacterales</taxon>
        <taxon>Enterobacteriaceae</taxon>
        <taxon>Scandinavium</taxon>
    </lineage>
</organism>
<dbReference type="Proteomes" id="UP000295530">
    <property type="component" value="Unassembled WGS sequence"/>
</dbReference>
<keyword evidence="3" id="KW-1185">Reference proteome</keyword>
<reference evidence="2 3" key="1">
    <citation type="submission" date="2019-03" db="EMBL/GenBank/DDBJ databases">
        <title>Genomic analyses of the natural microbiome of Caenorhabditis elegans.</title>
        <authorList>
            <person name="Samuel B."/>
        </authorList>
    </citation>
    <scope>NUCLEOTIDE SEQUENCE [LARGE SCALE GENOMIC DNA]</scope>
    <source>
        <strain evidence="2 3">BIGb0156</strain>
    </source>
</reference>
<evidence type="ECO:0000313" key="2">
    <source>
        <dbReference type="EMBL" id="TDN55969.1"/>
    </source>
</evidence>
<keyword evidence="1" id="KW-0472">Membrane</keyword>
<sequence length="82" mass="9266">MKIKQLLLIILSRVIRGAGMGLGASGILFSVCFFSFHLMRVNIYGVHFQLLSFLLVMLYIGLLTHMFMMNGMKIINIKTSLV</sequence>
<dbReference type="AlphaFoldDB" id="A0A4R6EEQ2"/>
<gene>
    <name evidence="2" type="ORF">EC847_11213</name>
</gene>
<evidence type="ECO:0000313" key="3">
    <source>
        <dbReference type="Proteomes" id="UP000295530"/>
    </source>
</evidence>
<proteinExistence type="predicted"/>
<keyword evidence="1" id="KW-0812">Transmembrane</keyword>
<evidence type="ECO:0000256" key="1">
    <source>
        <dbReference type="SAM" id="Phobius"/>
    </source>
</evidence>
<name>A0A4R6EEQ2_SCAGO</name>
<protein>
    <submittedName>
        <fullName evidence="2">Uncharacterized protein</fullName>
    </submittedName>
</protein>
<feature type="transmembrane region" description="Helical" evidence="1">
    <location>
        <begin position="46"/>
        <end position="68"/>
    </location>
</feature>
<accession>A0A4R6EEQ2</accession>
<dbReference type="EMBL" id="SNVX01000012">
    <property type="protein sequence ID" value="TDN55969.1"/>
    <property type="molecule type" value="Genomic_DNA"/>
</dbReference>
<feature type="transmembrane region" description="Helical" evidence="1">
    <location>
        <begin position="21"/>
        <end position="40"/>
    </location>
</feature>